<feature type="domain" description="CR-type" evidence="10">
    <location>
        <begin position="98"/>
        <end position="180"/>
    </location>
</feature>
<name>A0ABQ6I8T6_9MICO</name>
<evidence type="ECO:0000256" key="4">
    <source>
        <dbReference type="ARBA" id="ARBA00022737"/>
    </source>
</evidence>
<dbReference type="PANTHER" id="PTHR43096">
    <property type="entry name" value="DNAJ HOMOLOG 1, MITOCHONDRIAL-RELATED"/>
    <property type="match status" value="1"/>
</dbReference>
<keyword evidence="4" id="KW-0677">Repeat</keyword>
<dbReference type="SUPFAM" id="SSF46565">
    <property type="entry name" value="Chaperone J-domain"/>
    <property type="match status" value="1"/>
</dbReference>
<keyword evidence="7" id="KW-0346">Stress response</keyword>
<dbReference type="SUPFAM" id="SSF57938">
    <property type="entry name" value="DnaJ/Hsp40 cysteine-rich domain"/>
    <property type="match status" value="1"/>
</dbReference>
<evidence type="ECO:0000256" key="6">
    <source>
        <dbReference type="ARBA" id="ARBA00022833"/>
    </source>
</evidence>
<evidence type="ECO:0000313" key="12">
    <source>
        <dbReference type="Proteomes" id="UP001157125"/>
    </source>
</evidence>
<dbReference type="InterPro" id="IPR001305">
    <property type="entry name" value="HSP_DnaJ_Cys-rich_dom"/>
</dbReference>
<evidence type="ECO:0000256" key="5">
    <source>
        <dbReference type="ARBA" id="ARBA00022771"/>
    </source>
</evidence>
<dbReference type="PROSITE" id="PS51188">
    <property type="entry name" value="ZF_CR"/>
    <property type="match status" value="1"/>
</dbReference>
<gene>
    <name evidence="11" type="ORF">GCM10025876_04130</name>
</gene>
<evidence type="ECO:0000256" key="2">
    <source>
        <dbReference type="ARBA" id="ARBA00022705"/>
    </source>
</evidence>
<comment type="caution">
    <text evidence="11">The sequence shown here is derived from an EMBL/GenBank/DDBJ whole genome shotgun (WGS) entry which is preliminary data.</text>
</comment>
<keyword evidence="2" id="KW-0235">DNA replication</keyword>
<dbReference type="InterPro" id="IPR002939">
    <property type="entry name" value="DnaJ_C"/>
</dbReference>
<dbReference type="PANTHER" id="PTHR43096:SF48">
    <property type="entry name" value="CHAPERONE PROTEIN DNAJ"/>
    <property type="match status" value="1"/>
</dbReference>
<keyword evidence="1" id="KW-0963">Cytoplasm</keyword>
<dbReference type="CDD" id="cd10747">
    <property type="entry name" value="DnaJ_C"/>
    <property type="match status" value="1"/>
</dbReference>
<dbReference type="PROSITE" id="PS00636">
    <property type="entry name" value="DNAJ_1"/>
    <property type="match status" value="1"/>
</dbReference>
<proteinExistence type="predicted"/>
<evidence type="ECO:0000256" key="3">
    <source>
        <dbReference type="ARBA" id="ARBA00022723"/>
    </source>
</evidence>
<keyword evidence="3 9" id="KW-0479">Metal-binding</keyword>
<keyword evidence="8" id="KW-0143">Chaperone</keyword>
<dbReference type="InterPro" id="IPR036869">
    <property type="entry name" value="J_dom_sf"/>
</dbReference>
<dbReference type="InterPro" id="IPR008971">
    <property type="entry name" value="HSP40/DnaJ_pept-bd"/>
</dbReference>
<evidence type="ECO:0000259" key="10">
    <source>
        <dbReference type="PROSITE" id="PS51188"/>
    </source>
</evidence>
<dbReference type="SUPFAM" id="SSF49493">
    <property type="entry name" value="HSP40/DnaJ peptide-binding domain"/>
    <property type="match status" value="2"/>
</dbReference>
<dbReference type="Pfam" id="PF01556">
    <property type="entry name" value="DnaJ_C"/>
    <property type="match status" value="1"/>
</dbReference>
<dbReference type="InterPro" id="IPR001623">
    <property type="entry name" value="DnaJ_domain"/>
</dbReference>
<dbReference type="Proteomes" id="UP001157125">
    <property type="component" value="Unassembled WGS sequence"/>
</dbReference>
<dbReference type="InterPro" id="IPR036410">
    <property type="entry name" value="HSP_DnaJ_Cys-rich_dom_sf"/>
</dbReference>
<dbReference type="EMBL" id="BSUN01000001">
    <property type="protein sequence ID" value="GMA34209.1"/>
    <property type="molecule type" value="Genomic_DNA"/>
</dbReference>
<accession>A0ABQ6I8T6</accession>
<dbReference type="Gene3D" id="2.60.260.20">
    <property type="entry name" value="Urease metallochaperone UreE, N-terminal domain"/>
    <property type="match status" value="2"/>
</dbReference>
<feature type="zinc finger region" description="CR-type" evidence="9">
    <location>
        <begin position="98"/>
        <end position="180"/>
    </location>
</feature>
<evidence type="ECO:0000256" key="8">
    <source>
        <dbReference type="ARBA" id="ARBA00023186"/>
    </source>
</evidence>
<keyword evidence="6 9" id="KW-0862">Zinc</keyword>
<evidence type="ECO:0000313" key="11">
    <source>
        <dbReference type="EMBL" id="GMA34209.1"/>
    </source>
</evidence>
<sequence length="304" mass="31564">MAGADSAEKFKEVAAAYEVLGNADKRAQYDRGVDPRGARGGQQGGPQGFGFEDIFEQFFGGGGASPFGGQQRGPASRTQRGGDTLVQATISLKEAVFGVSREVQVDLADVCGTCAGSCCAPGTQPQQCAQCNGQGVVQRMARSLLGNVMTTSPCPACGGYGTTIPSPCPDCSGQGRTHSRHTVKVDIPAGVETGTRIRLASRGDAGVAGGPKGDLYVEIREKRDDVFERRGDDLHCTLEVPMTAAALGATMTVATFDGDQAVEVRPGTHAGSTVKAQGPRRGQGFSVRDAAICTSISTCTRRRT</sequence>
<protein>
    <recommendedName>
        <fullName evidence="10">CR-type domain-containing protein</fullName>
    </recommendedName>
</protein>
<evidence type="ECO:0000256" key="7">
    <source>
        <dbReference type="ARBA" id="ARBA00023016"/>
    </source>
</evidence>
<dbReference type="Gene3D" id="2.10.230.10">
    <property type="entry name" value="Heat shock protein DnaJ, cysteine-rich domain"/>
    <property type="match status" value="1"/>
</dbReference>
<keyword evidence="12" id="KW-1185">Reference proteome</keyword>
<organism evidence="11 12">
    <name type="scientific">Demequina litorisediminis</name>
    <dbReference type="NCBI Taxonomy" id="1849022"/>
    <lineage>
        <taxon>Bacteria</taxon>
        <taxon>Bacillati</taxon>
        <taxon>Actinomycetota</taxon>
        <taxon>Actinomycetes</taxon>
        <taxon>Micrococcales</taxon>
        <taxon>Demequinaceae</taxon>
        <taxon>Demequina</taxon>
    </lineage>
</organism>
<dbReference type="Pfam" id="PF00684">
    <property type="entry name" value="DnaJ_CXXCXGXG"/>
    <property type="match status" value="1"/>
</dbReference>
<evidence type="ECO:0000256" key="9">
    <source>
        <dbReference type="PROSITE-ProRule" id="PRU00546"/>
    </source>
</evidence>
<dbReference type="CDD" id="cd10719">
    <property type="entry name" value="DnaJ_zf"/>
    <property type="match status" value="1"/>
</dbReference>
<reference evidence="12" key="1">
    <citation type="journal article" date="2019" name="Int. J. Syst. Evol. Microbiol.">
        <title>The Global Catalogue of Microorganisms (GCM) 10K type strain sequencing project: providing services to taxonomists for standard genome sequencing and annotation.</title>
        <authorList>
            <consortium name="The Broad Institute Genomics Platform"/>
            <consortium name="The Broad Institute Genome Sequencing Center for Infectious Disease"/>
            <person name="Wu L."/>
            <person name="Ma J."/>
        </authorList>
    </citation>
    <scope>NUCLEOTIDE SEQUENCE [LARGE SCALE GENOMIC DNA]</scope>
    <source>
        <strain evidence="12">NBRC 112299</strain>
    </source>
</reference>
<evidence type="ECO:0000256" key="1">
    <source>
        <dbReference type="ARBA" id="ARBA00022490"/>
    </source>
</evidence>
<keyword evidence="5 9" id="KW-0863">Zinc-finger</keyword>
<dbReference type="Gene3D" id="1.10.287.110">
    <property type="entry name" value="DnaJ domain"/>
    <property type="match status" value="1"/>
</dbReference>
<dbReference type="InterPro" id="IPR018253">
    <property type="entry name" value="DnaJ_domain_CS"/>
</dbReference>
<dbReference type="PRINTS" id="PR00625">
    <property type="entry name" value="JDOMAIN"/>
</dbReference>